<dbReference type="Proteomes" id="UP000325787">
    <property type="component" value="Chromosome"/>
</dbReference>
<dbReference type="GO" id="GO:0000160">
    <property type="term" value="P:phosphorelay signal transduction system"/>
    <property type="evidence" value="ECO:0007669"/>
    <property type="project" value="UniProtKB-KW"/>
</dbReference>
<dbReference type="GO" id="GO:0005524">
    <property type="term" value="F:ATP binding"/>
    <property type="evidence" value="ECO:0007669"/>
    <property type="project" value="UniProtKB-KW"/>
</dbReference>
<keyword evidence="2" id="KW-0418">Kinase</keyword>
<sequence>MLVRAAGRAADAAIAEAERARREAEVARVRRADELAHLAVLHDTAAATLFAAGNGVVDGLARSAARDIAALVGPVGAGDLAPAGWAGAGDPGVAGVVGQVRGGGPDLAPVGWVGAGDPGVAAPAGQVRTGGLGVAGVVGRAGAGDLDLVPLLRDEARNSPLDVRVTGPVTLPVPAAVADAVRRAVREALVNVVRHAGVGEARLCVRDGGGVVAVEVEDRGSGFDPDRVSPHRRGIALSVVDRMAQAGGRAEVVSRPGGGTSVRLAWSRG</sequence>
<protein>
    <submittedName>
        <fullName evidence="6">ATP-binding protein</fullName>
    </submittedName>
</protein>
<keyword evidence="1" id="KW-0808">Transferase</keyword>
<name>A0A5Q0HDV4_SACSY</name>
<reference evidence="7" key="1">
    <citation type="journal article" date="2021" name="Curr. Microbiol.">
        <title>Complete genome of nocamycin-producing strain Saccharothrix syringae NRRL B-16468 reveals the biosynthetic potential for secondary metabolites.</title>
        <authorList>
            <person name="Mo X."/>
            <person name="Yang S."/>
        </authorList>
    </citation>
    <scope>NUCLEOTIDE SEQUENCE [LARGE SCALE GENOMIC DNA]</scope>
    <source>
        <strain evidence="7">ATCC 51364 / DSM 43886 / JCM 6844 / KCTC 9398 / NBRC 14523 / NRRL B-16468 / INA 2240</strain>
    </source>
</reference>
<organism evidence="6 7">
    <name type="scientific">Saccharothrix syringae</name>
    <name type="common">Nocardiopsis syringae</name>
    <dbReference type="NCBI Taxonomy" id="103733"/>
    <lineage>
        <taxon>Bacteria</taxon>
        <taxon>Bacillati</taxon>
        <taxon>Actinomycetota</taxon>
        <taxon>Actinomycetes</taxon>
        <taxon>Pseudonocardiales</taxon>
        <taxon>Pseudonocardiaceae</taxon>
        <taxon>Saccharothrix</taxon>
    </lineage>
</organism>
<evidence type="ECO:0000256" key="3">
    <source>
        <dbReference type="ARBA" id="ARBA00023012"/>
    </source>
</evidence>
<keyword evidence="4" id="KW-0175">Coiled coil</keyword>
<evidence type="ECO:0000313" key="7">
    <source>
        <dbReference type="Proteomes" id="UP000325787"/>
    </source>
</evidence>
<dbReference type="InterPro" id="IPR003594">
    <property type="entry name" value="HATPase_dom"/>
</dbReference>
<evidence type="ECO:0000256" key="1">
    <source>
        <dbReference type="ARBA" id="ARBA00022679"/>
    </source>
</evidence>
<dbReference type="AlphaFoldDB" id="A0A5Q0HDV4"/>
<feature type="domain" description="Histidine kinase/HSP90-like ATPase" evidence="5">
    <location>
        <begin position="178"/>
        <end position="264"/>
    </location>
</feature>
<keyword evidence="7" id="KW-1185">Reference proteome</keyword>
<dbReference type="Pfam" id="PF02518">
    <property type="entry name" value="HATPase_c"/>
    <property type="match status" value="1"/>
</dbReference>
<gene>
    <name evidence="6" type="ORF">EKG83_16695</name>
</gene>
<evidence type="ECO:0000256" key="4">
    <source>
        <dbReference type="SAM" id="Coils"/>
    </source>
</evidence>
<evidence type="ECO:0000313" key="6">
    <source>
        <dbReference type="EMBL" id="QFZ24289.1"/>
    </source>
</evidence>
<keyword evidence="3" id="KW-0902">Two-component regulatory system</keyword>
<dbReference type="PANTHER" id="PTHR24421:SF61">
    <property type="entry name" value="OXYGEN SENSOR HISTIDINE KINASE NREB"/>
    <property type="match status" value="1"/>
</dbReference>
<proteinExistence type="predicted"/>
<dbReference type="OrthoDB" id="5125370at2"/>
<evidence type="ECO:0000256" key="2">
    <source>
        <dbReference type="ARBA" id="ARBA00022777"/>
    </source>
</evidence>
<dbReference type="InterPro" id="IPR050482">
    <property type="entry name" value="Sensor_HK_TwoCompSys"/>
</dbReference>
<dbReference type="InterPro" id="IPR036890">
    <property type="entry name" value="HATPase_C_sf"/>
</dbReference>
<keyword evidence="6" id="KW-0067">ATP-binding</keyword>
<keyword evidence="6" id="KW-0547">Nucleotide-binding</keyword>
<dbReference type="PANTHER" id="PTHR24421">
    <property type="entry name" value="NITRATE/NITRITE SENSOR PROTEIN NARX-RELATED"/>
    <property type="match status" value="1"/>
</dbReference>
<dbReference type="KEGG" id="ssyi:EKG83_16695"/>
<dbReference type="EMBL" id="CP034550">
    <property type="protein sequence ID" value="QFZ24289.1"/>
    <property type="molecule type" value="Genomic_DNA"/>
</dbReference>
<dbReference type="SUPFAM" id="SSF55874">
    <property type="entry name" value="ATPase domain of HSP90 chaperone/DNA topoisomerase II/histidine kinase"/>
    <property type="match status" value="1"/>
</dbReference>
<dbReference type="GO" id="GO:0016301">
    <property type="term" value="F:kinase activity"/>
    <property type="evidence" value="ECO:0007669"/>
    <property type="project" value="UniProtKB-KW"/>
</dbReference>
<feature type="coiled-coil region" evidence="4">
    <location>
        <begin position="3"/>
        <end position="30"/>
    </location>
</feature>
<dbReference type="Gene3D" id="3.30.565.10">
    <property type="entry name" value="Histidine kinase-like ATPase, C-terminal domain"/>
    <property type="match status" value="1"/>
</dbReference>
<evidence type="ECO:0000259" key="5">
    <source>
        <dbReference type="Pfam" id="PF02518"/>
    </source>
</evidence>
<accession>A0A5Q0HDV4</accession>